<dbReference type="PANTHER" id="PTHR43300">
    <property type="entry name" value="ACETYLTRANSFERASE"/>
    <property type="match status" value="1"/>
</dbReference>
<dbReference type="OrthoDB" id="25818at2759"/>
<accession>A0A8J2SSC1</accession>
<keyword evidence="2" id="KW-0732">Signal</keyword>
<dbReference type="InterPro" id="IPR001451">
    <property type="entry name" value="Hexapep"/>
</dbReference>
<dbReference type="InterPro" id="IPR050179">
    <property type="entry name" value="Trans_hexapeptide_repeat"/>
</dbReference>
<dbReference type="Gene3D" id="2.160.10.10">
    <property type="entry name" value="Hexapeptide repeat proteins"/>
    <property type="match status" value="1"/>
</dbReference>
<dbReference type="Pfam" id="PF00132">
    <property type="entry name" value="Hexapep"/>
    <property type="match status" value="1"/>
</dbReference>
<evidence type="ECO:0000256" key="2">
    <source>
        <dbReference type="SAM" id="SignalP"/>
    </source>
</evidence>
<comment type="caution">
    <text evidence="3">The sequence shown here is derived from an EMBL/GenBank/DDBJ whole genome shotgun (WGS) entry which is preliminary data.</text>
</comment>
<dbReference type="InterPro" id="IPR011004">
    <property type="entry name" value="Trimer_LpxA-like_sf"/>
</dbReference>
<evidence type="ECO:0000256" key="1">
    <source>
        <dbReference type="ARBA" id="ARBA00022679"/>
    </source>
</evidence>
<keyword evidence="1" id="KW-0808">Transferase</keyword>
<dbReference type="AlphaFoldDB" id="A0A8J2SSC1"/>
<dbReference type="PANTHER" id="PTHR43300:SF11">
    <property type="entry name" value="ACETYLTRANSFERASE RV3034C-RELATED"/>
    <property type="match status" value="1"/>
</dbReference>
<dbReference type="EMBL" id="CAKKNE010000005">
    <property type="protein sequence ID" value="CAH0375951.1"/>
    <property type="molecule type" value="Genomic_DNA"/>
</dbReference>
<evidence type="ECO:0000313" key="3">
    <source>
        <dbReference type="EMBL" id="CAH0375951.1"/>
    </source>
</evidence>
<dbReference type="GO" id="GO:0016740">
    <property type="term" value="F:transferase activity"/>
    <property type="evidence" value="ECO:0007669"/>
    <property type="project" value="UniProtKB-KW"/>
</dbReference>
<organism evidence="3 4">
    <name type="scientific">Pelagomonas calceolata</name>
    <dbReference type="NCBI Taxonomy" id="35677"/>
    <lineage>
        <taxon>Eukaryota</taxon>
        <taxon>Sar</taxon>
        <taxon>Stramenopiles</taxon>
        <taxon>Ochrophyta</taxon>
        <taxon>Pelagophyceae</taxon>
        <taxon>Pelagomonadales</taxon>
        <taxon>Pelagomonadaceae</taxon>
        <taxon>Pelagomonas</taxon>
    </lineage>
</organism>
<reference evidence="3" key="1">
    <citation type="submission" date="2021-11" db="EMBL/GenBank/DDBJ databases">
        <authorList>
            <consortium name="Genoscope - CEA"/>
            <person name="William W."/>
        </authorList>
    </citation>
    <scope>NUCLEOTIDE SEQUENCE</scope>
</reference>
<name>A0A8J2SSC1_9STRA</name>
<feature type="signal peptide" evidence="2">
    <location>
        <begin position="1"/>
        <end position="16"/>
    </location>
</feature>
<proteinExistence type="predicted"/>
<dbReference type="CDD" id="cd03349">
    <property type="entry name" value="LbH_XAT"/>
    <property type="match status" value="1"/>
</dbReference>
<dbReference type="SUPFAM" id="SSF51161">
    <property type="entry name" value="Trimeric LpxA-like enzymes"/>
    <property type="match status" value="1"/>
</dbReference>
<evidence type="ECO:0000313" key="4">
    <source>
        <dbReference type="Proteomes" id="UP000789595"/>
    </source>
</evidence>
<dbReference type="InterPro" id="IPR018357">
    <property type="entry name" value="Hexapep_transf_CS"/>
</dbReference>
<sequence length="436" mass="47800">MMRLALIALLLTTTSAYDPVIAAQMDAEDEEKNKPGGEYDVEIREALLAAGFPYEEGDLVPEPYENIEPEPCLSIASVTLQLDTEVVLRFRDSFTDDVGDVIDLVDERKLTSGGHCEDDSACVAGVILDRIRNVREAMERLQRGWWDEPFVLKAAYNDTQLSVNATIDDLFIDGLRAIKAHVCFALSDKDVGDACVPITEQSYEVPLLLTVTGASPGAHRVYAWMEAAGADDECRDLLRRDRQTIEYFVPAWTNSYWEPFRNYTIKSYIGYDVRIVQGKGTYGIDGVRILAYGGSEKLAVGNFSSIGPGVSILLGGEHRYGWTSTFPFPAFDPRAAALTQKHAVSKGDVVIGSDVFVGADAKILSGVQIGHGAVIGAGAVVAKNVRPYAIVVGNPAKEIKRRFDDATVQKLLDQAWWAWDDVDVVANFEKLMAPPV</sequence>
<protein>
    <submittedName>
        <fullName evidence="3">Uncharacterized protein</fullName>
    </submittedName>
</protein>
<dbReference type="Proteomes" id="UP000789595">
    <property type="component" value="Unassembled WGS sequence"/>
</dbReference>
<gene>
    <name evidence="3" type="ORF">PECAL_5P05040</name>
</gene>
<keyword evidence="4" id="KW-1185">Reference proteome</keyword>
<dbReference type="PROSITE" id="PS00101">
    <property type="entry name" value="HEXAPEP_TRANSFERASES"/>
    <property type="match status" value="1"/>
</dbReference>
<feature type="chain" id="PRO_5035271116" evidence="2">
    <location>
        <begin position="17"/>
        <end position="436"/>
    </location>
</feature>